<dbReference type="InterPro" id="IPR003661">
    <property type="entry name" value="HisK_dim/P_dom"/>
</dbReference>
<evidence type="ECO:0000256" key="2">
    <source>
        <dbReference type="ARBA" id="ARBA00012438"/>
    </source>
</evidence>
<dbReference type="Pfam" id="PF08448">
    <property type="entry name" value="PAS_4"/>
    <property type="match status" value="1"/>
</dbReference>
<evidence type="ECO:0000256" key="1">
    <source>
        <dbReference type="ARBA" id="ARBA00000085"/>
    </source>
</evidence>
<proteinExistence type="predicted"/>
<dbReference type="PRINTS" id="PR00344">
    <property type="entry name" value="BCTRLSENSOR"/>
</dbReference>
<dbReference type="SUPFAM" id="SSF55874">
    <property type="entry name" value="ATPase domain of HSP90 chaperone/DNA topoisomerase II/histidine kinase"/>
    <property type="match status" value="1"/>
</dbReference>
<evidence type="ECO:0000256" key="5">
    <source>
        <dbReference type="ARBA" id="ARBA00022777"/>
    </source>
</evidence>
<keyword evidence="6" id="KW-0175">Coiled coil</keyword>
<dbReference type="EMBL" id="FZQA01000008">
    <property type="protein sequence ID" value="SNT75494.1"/>
    <property type="molecule type" value="Genomic_DNA"/>
</dbReference>
<keyword evidence="10" id="KW-1185">Reference proteome</keyword>
<evidence type="ECO:0000256" key="4">
    <source>
        <dbReference type="ARBA" id="ARBA00022679"/>
    </source>
</evidence>
<keyword evidence="4" id="KW-0808">Transferase</keyword>
<evidence type="ECO:0000259" key="7">
    <source>
        <dbReference type="PROSITE" id="PS50109"/>
    </source>
</evidence>
<dbReference type="OrthoDB" id="9774458at2"/>
<dbReference type="SMART" id="SM00387">
    <property type="entry name" value="HATPase_c"/>
    <property type="match status" value="1"/>
</dbReference>
<reference evidence="9 10" key="1">
    <citation type="submission" date="2017-07" db="EMBL/GenBank/DDBJ databases">
        <authorList>
            <person name="Sun Z.S."/>
            <person name="Albrecht U."/>
            <person name="Echele G."/>
            <person name="Lee C.C."/>
        </authorList>
    </citation>
    <scope>NUCLEOTIDE SEQUENCE [LARGE SCALE GENOMIC DNA]</scope>
    <source>
        <strain evidence="9 10">CGMCC 1.12710</strain>
    </source>
</reference>
<dbReference type="InterPro" id="IPR004358">
    <property type="entry name" value="Sig_transdc_His_kin-like_C"/>
</dbReference>
<dbReference type="Pfam" id="PF00512">
    <property type="entry name" value="HisKA"/>
    <property type="match status" value="1"/>
</dbReference>
<dbReference type="InterPro" id="IPR036890">
    <property type="entry name" value="HATPase_C_sf"/>
</dbReference>
<dbReference type="Pfam" id="PF02518">
    <property type="entry name" value="HATPase_c"/>
    <property type="match status" value="1"/>
</dbReference>
<dbReference type="SUPFAM" id="SSF55785">
    <property type="entry name" value="PYP-like sensor domain (PAS domain)"/>
    <property type="match status" value="1"/>
</dbReference>
<dbReference type="AlphaFoldDB" id="A0A239PZ09"/>
<keyword evidence="3" id="KW-0597">Phosphoprotein</keyword>
<dbReference type="Gene3D" id="1.10.287.130">
    <property type="match status" value="1"/>
</dbReference>
<accession>A0A239PZ09</accession>
<dbReference type="PANTHER" id="PTHR43047">
    <property type="entry name" value="TWO-COMPONENT HISTIDINE PROTEIN KINASE"/>
    <property type="match status" value="1"/>
</dbReference>
<dbReference type="InterPro" id="IPR003594">
    <property type="entry name" value="HATPase_dom"/>
</dbReference>
<dbReference type="SUPFAM" id="SSF47384">
    <property type="entry name" value="Homodimeric domain of signal transducing histidine kinase"/>
    <property type="match status" value="1"/>
</dbReference>
<dbReference type="InterPro" id="IPR005467">
    <property type="entry name" value="His_kinase_dom"/>
</dbReference>
<dbReference type="SMART" id="SM00388">
    <property type="entry name" value="HisKA"/>
    <property type="match status" value="1"/>
</dbReference>
<feature type="domain" description="PAS" evidence="8">
    <location>
        <begin position="33"/>
        <end position="81"/>
    </location>
</feature>
<sequence length="419" mass="44304">MLTRAFAVLKKRLGLLARAGGEAVWDGGPGACVALVDRAGRLRDLSDGAAPVLGAPRARLIGRDFTSLFRSEDRPAVERALSLGGAAGRIVCALAEPAPEGAPRRVEVATSLRADGSRAALILDRNEEIEEAAALRAEAEAARREAKERADLLADLSHEMRTPLNAVIGFAEAMNEETYGPLGHAKYAEYARHIRASGGHLLDLVSSILDLAKIEADRFSLKRERTDVGALVEECAGMVRLAAERAGLALDVEIEEELPESFLDPRAVRQILLNLLSNAVKFTSDGGVTLKALREGDEIVLVVRDTGVGMSKAELAKLGARFTAAHGDGVRGAKGAGLGLALAFALAELHGGSMKLDSAPGEGVTARVRLPIAAPAAPARVRRLSSGRGEEADAHARKPAILTQLERIEAYRRERASAA</sequence>
<dbReference type="InterPro" id="IPR000014">
    <property type="entry name" value="PAS"/>
</dbReference>
<evidence type="ECO:0000313" key="9">
    <source>
        <dbReference type="EMBL" id="SNT75494.1"/>
    </source>
</evidence>
<dbReference type="GO" id="GO:0000155">
    <property type="term" value="F:phosphorelay sensor kinase activity"/>
    <property type="evidence" value="ECO:0007669"/>
    <property type="project" value="InterPro"/>
</dbReference>
<evidence type="ECO:0000259" key="8">
    <source>
        <dbReference type="PROSITE" id="PS50112"/>
    </source>
</evidence>
<evidence type="ECO:0000313" key="10">
    <source>
        <dbReference type="Proteomes" id="UP000198346"/>
    </source>
</evidence>
<organism evidence="9 10">
    <name type="scientific">Amphiplicatus metriothermophilus</name>
    <dbReference type="NCBI Taxonomy" id="1519374"/>
    <lineage>
        <taxon>Bacteria</taxon>
        <taxon>Pseudomonadati</taxon>
        <taxon>Pseudomonadota</taxon>
        <taxon>Alphaproteobacteria</taxon>
        <taxon>Parvularculales</taxon>
        <taxon>Parvularculaceae</taxon>
        <taxon>Amphiplicatus</taxon>
    </lineage>
</organism>
<protein>
    <recommendedName>
        <fullName evidence="2">histidine kinase</fullName>
        <ecNumber evidence="2">2.7.13.3</ecNumber>
    </recommendedName>
</protein>
<dbReference type="Gene3D" id="3.30.565.10">
    <property type="entry name" value="Histidine kinase-like ATPase, C-terminal domain"/>
    <property type="match status" value="1"/>
</dbReference>
<evidence type="ECO:0000256" key="6">
    <source>
        <dbReference type="SAM" id="Coils"/>
    </source>
</evidence>
<dbReference type="CDD" id="cd00130">
    <property type="entry name" value="PAS"/>
    <property type="match status" value="1"/>
</dbReference>
<feature type="coiled-coil region" evidence="6">
    <location>
        <begin position="125"/>
        <end position="156"/>
    </location>
</feature>
<gene>
    <name evidence="9" type="ORF">SAMN06297382_2768</name>
</gene>
<dbReference type="InterPro" id="IPR013656">
    <property type="entry name" value="PAS_4"/>
</dbReference>
<dbReference type="PROSITE" id="PS50112">
    <property type="entry name" value="PAS"/>
    <property type="match status" value="1"/>
</dbReference>
<dbReference type="EC" id="2.7.13.3" evidence="2"/>
<comment type="catalytic activity">
    <reaction evidence="1">
        <text>ATP + protein L-histidine = ADP + protein N-phospho-L-histidine.</text>
        <dbReference type="EC" id="2.7.13.3"/>
    </reaction>
</comment>
<evidence type="ECO:0000256" key="3">
    <source>
        <dbReference type="ARBA" id="ARBA00022553"/>
    </source>
</evidence>
<dbReference type="RefSeq" id="WP_089413185.1">
    <property type="nucleotide sequence ID" value="NZ_FZQA01000008.1"/>
</dbReference>
<dbReference type="Proteomes" id="UP000198346">
    <property type="component" value="Unassembled WGS sequence"/>
</dbReference>
<keyword evidence="5 9" id="KW-0418">Kinase</keyword>
<dbReference type="PROSITE" id="PS50109">
    <property type="entry name" value="HIS_KIN"/>
    <property type="match status" value="1"/>
</dbReference>
<dbReference type="CDD" id="cd00082">
    <property type="entry name" value="HisKA"/>
    <property type="match status" value="1"/>
</dbReference>
<dbReference type="PANTHER" id="PTHR43047:SF64">
    <property type="entry name" value="HISTIDINE KINASE CONTAINING CHEY-HOMOLOGOUS RECEIVER DOMAIN AND PAS DOMAIN-RELATED"/>
    <property type="match status" value="1"/>
</dbReference>
<dbReference type="InterPro" id="IPR035965">
    <property type="entry name" value="PAS-like_dom_sf"/>
</dbReference>
<name>A0A239PZ09_9PROT</name>
<dbReference type="InterPro" id="IPR036097">
    <property type="entry name" value="HisK_dim/P_sf"/>
</dbReference>
<feature type="domain" description="Histidine kinase" evidence="7">
    <location>
        <begin position="155"/>
        <end position="374"/>
    </location>
</feature>